<dbReference type="EMBL" id="FUZU01000003">
    <property type="protein sequence ID" value="SKC83623.1"/>
    <property type="molecule type" value="Genomic_DNA"/>
</dbReference>
<dbReference type="STRING" id="688867.SAMN05660236_4500"/>
<accession>A0A1T5M674</accession>
<keyword evidence="2" id="KW-1185">Reference proteome</keyword>
<dbReference type="Proteomes" id="UP000190961">
    <property type="component" value="Unassembled WGS sequence"/>
</dbReference>
<protein>
    <submittedName>
        <fullName evidence="1">Uncharacterized protein</fullName>
    </submittedName>
</protein>
<reference evidence="1 2" key="1">
    <citation type="submission" date="2017-02" db="EMBL/GenBank/DDBJ databases">
        <authorList>
            <person name="Peterson S.W."/>
        </authorList>
    </citation>
    <scope>NUCLEOTIDE SEQUENCE [LARGE SCALE GENOMIC DNA]</scope>
    <source>
        <strain evidence="1 2">DSM 25262</strain>
    </source>
</reference>
<proteinExistence type="predicted"/>
<dbReference type="RefSeq" id="WP_079689020.1">
    <property type="nucleotide sequence ID" value="NZ_FUZU01000003.1"/>
</dbReference>
<organism evidence="1 2">
    <name type="scientific">Ohtaekwangia koreensis</name>
    <dbReference type="NCBI Taxonomy" id="688867"/>
    <lineage>
        <taxon>Bacteria</taxon>
        <taxon>Pseudomonadati</taxon>
        <taxon>Bacteroidota</taxon>
        <taxon>Cytophagia</taxon>
        <taxon>Cytophagales</taxon>
        <taxon>Fulvivirgaceae</taxon>
        <taxon>Ohtaekwangia</taxon>
    </lineage>
</organism>
<evidence type="ECO:0000313" key="1">
    <source>
        <dbReference type="EMBL" id="SKC83623.1"/>
    </source>
</evidence>
<sequence length="68" mass="8040">MKTLVDVKRQSFSEFHFLWGSYLGARLATYMPDKIRKKSIAGLLVVIASKMYFNNTHYKTFKITDRYL</sequence>
<name>A0A1T5M674_9BACT</name>
<evidence type="ECO:0000313" key="2">
    <source>
        <dbReference type="Proteomes" id="UP000190961"/>
    </source>
</evidence>
<dbReference type="AlphaFoldDB" id="A0A1T5M674"/>
<gene>
    <name evidence="1" type="ORF">SAMN05660236_4500</name>
</gene>